<evidence type="ECO:0000313" key="1">
    <source>
        <dbReference type="EMBL" id="KAK0391412.1"/>
    </source>
</evidence>
<organism evidence="1 2">
    <name type="scientific">Sarocladium strictum</name>
    <name type="common">Black bundle disease fungus</name>
    <name type="synonym">Acremonium strictum</name>
    <dbReference type="NCBI Taxonomy" id="5046"/>
    <lineage>
        <taxon>Eukaryota</taxon>
        <taxon>Fungi</taxon>
        <taxon>Dikarya</taxon>
        <taxon>Ascomycota</taxon>
        <taxon>Pezizomycotina</taxon>
        <taxon>Sordariomycetes</taxon>
        <taxon>Hypocreomycetidae</taxon>
        <taxon>Hypocreales</taxon>
        <taxon>Sarocladiaceae</taxon>
        <taxon>Sarocladium</taxon>
    </lineage>
</organism>
<accession>A0AA39LBR1</accession>
<dbReference type="Proteomes" id="UP001175261">
    <property type="component" value="Unassembled WGS sequence"/>
</dbReference>
<dbReference type="EMBL" id="JAPDFR010000001">
    <property type="protein sequence ID" value="KAK0391412.1"/>
    <property type="molecule type" value="Genomic_DNA"/>
</dbReference>
<dbReference type="GO" id="GO:0005739">
    <property type="term" value="C:mitochondrion"/>
    <property type="evidence" value="ECO:0007669"/>
    <property type="project" value="GOC"/>
</dbReference>
<evidence type="ECO:0000313" key="2">
    <source>
        <dbReference type="Proteomes" id="UP001175261"/>
    </source>
</evidence>
<dbReference type="GO" id="GO:0006122">
    <property type="term" value="P:mitochondrial electron transport, ubiquinol to cytochrome c"/>
    <property type="evidence" value="ECO:0007669"/>
    <property type="project" value="InterPro"/>
</dbReference>
<dbReference type="InterPro" id="IPR019182">
    <property type="entry name" value="Cytochrome_b-c1_su10_fun"/>
</dbReference>
<keyword evidence="2" id="KW-1185">Reference proteome</keyword>
<name>A0AA39LBR1_SARSR</name>
<dbReference type="PANTHER" id="PTHR28254">
    <property type="entry name" value="CYTOCHROME B-C1 COMPLEX SUBUNIT 10"/>
    <property type="match status" value="1"/>
</dbReference>
<protein>
    <recommendedName>
        <fullName evidence="3">Cytochrome b-c1 complex subunit 10</fullName>
    </recommendedName>
</protein>
<sequence>MVSQTPFLAKEFKSSYGPKYAFQPNFRGFTGQQIARVGLKAGLFGGSLGLAALFFASGIPRIQTDILQKIPGMSKWYQKEVHPADNPF</sequence>
<dbReference type="PANTHER" id="PTHR28254:SF1">
    <property type="entry name" value="CYTOCHROME B-C1 COMPLEX SUBUNIT 10, MITOCHONDRIAL"/>
    <property type="match status" value="1"/>
</dbReference>
<comment type="caution">
    <text evidence="1">The sequence shown here is derived from an EMBL/GenBank/DDBJ whole genome shotgun (WGS) entry which is preliminary data.</text>
</comment>
<gene>
    <name evidence="1" type="ORF">NLU13_0912</name>
</gene>
<evidence type="ECO:0008006" key="3">
    <source>
        <dbReference type="Google" id="ProtNLM"/>
    </source>
</evidence>
<proteinExistence type="predicted"/>
<dbReference type="Pfam" id="PF09796">
    <property type="entry name" value="QCR10"/>
    <property type="match status" value="1"/>
</dbReference>
<dbReference type="AlphaFoldDB" id="A0AA39LBR1"/>
<reference evidence="1" key="1">
    <citation type="submission" date="2022-10" db="EMBL/GenBank/DDBJ databases">
        <title>Determination and structural analysis of whole genome sequence of Sarocladium strictum F4-1.</title>
        <authorList>
            <person name="Hu L."/>
            <person name="Jiang Y."/>
        </authorList>
    </citation>
    <scope>NUCLEOTIDE SEQUENCE</scope>
    <source>
        <strain evidence="1">F4-1</strain>
    </source>
</reference>